<sequence>MTIDRERDAALLAAWRGGDGQAGEQLFDLHADAVARFFENKVREGAEDLTQATFMRLLEGQERIREGIAFRAFMLGIARNVFREHLRELARGRKIDPEVESMAELAPGPTTVASNKQEQRLLLEALRRLPVDAQMVLELFYWEELKTDDIAEIMELAPSTTRGRLVKARNSLKTIMAEIAASPELLASTLGGLEGWAAELREHLGK</sequence>
<dbReference type="InterPro" id="IPR013324">
    <property type="entry name" value="RNA_pol_sigma_r3/r4-like"/>
</dbReference>
<dbReference type="InterPro" id="IPR013249">
    <property type="entry name" value="RNA_pol_sigma70_r4_t2"/>
</dbReference>
<dbReference type="SUPFAM" id="SSF88659">
    <property type="entry name" value="Sigma3 and sigma4 domains of RNA polymerase sigma factors"/>
    <property type="match status" value="1"/>
</dbReference>
<dbReference type="GO" id="GO:0003677">
    <property type="term" value="F:DNA binding"/>
    <property type="evidence" value="ECO:0007669"/>
    <property type="project" value="UniProtKB-KW"/>
</dbReference>
<dbReference type="SUPFAM" id="SSF88946">
    <property type="entry name" value="Sigma2 domain of RNA polymerase sigma factors"/>
    <property type="match status" value="1"/>
</dbReference>
<comment type="similarity">
    <text evidence="1">Belongs to the sigma-70 factor family. ECF subfamily.</text>
</comment>
<dbReference type="AlphaFoldDB" id="A0A0C2D6L5"/>
<evidence type="ECO:0000256" key="5">
    <source>
        <dbReference type="ARBA" id="ARBA00023163"/>
    </source>
</evidence>
<accession>A0A0C2D6L5</accession>
<dbReference type="InterPro" id="IPR036388">
    <property type="entry name" value="WH-like_DNA-bd_sf"/>
</dbReference>
<dbReference type="RefSeq" id="WP_052548474.1">
    <property type="nucleotide sequence ID" value="NZ_JMCC02000027.1"/>
</dbReference>
<dbReference type="GO" id="GO:0006352">
    <property type="term" value="P:DNA-templated transcription initiation"/>
    <property type="evidence" value="ECO:0007669"/>
    <property type="project" value="InterPro"/>
</dbReference>
<comment type="caution">
    <text evidence="8">The sequence shown here is derived from an EMBL/GenBank/DDBJ whole genome shotgun (WGS) entry which is preliminary data.</text>
</comment>
<evidence type="ECO:0000256" key="4">
    <source>
        <dbReference type="ARBA" id="ARBA00023125"/>
    </source>
</evidence>
<dbReference type="GO" id="GO:0016987">
    <property type="term" value="F:sigma factor activity"/>
    <property type="evidence" value="ECO:0007669"/>
    <property type="project" value="UniProtKB-KW"/>
</dbReference>
<evidence type="ECO:0000256" key="3">
    <source>
        <dbReference type="ARBA" id="ARBA00023082"/>
    </source>
</evidence>
<evidence type="ECO:0000259" key="7">
    <source>
        <dbReference type="Pfam" id="PF08281"/>
    </source>
</evidence>
<dbReference type="PANTHER" id="PTHR43133:SF8">
    <property type="entry name" value="RNA POLYMERASE SIGMA FACTOR HI_1459-RELATED"/>
    <property type="match status" value="1"/>
</dbReference>
<reference evidence="8 9" key="1">
    <citation type="submission" date="2014-12" db="EMBL/GenBank/DDBJ databases">
        <title>Genome assembly of Enhygromyxa salina DSM 15201.</title>
        <authorList>
            <person name="Sharma G."/>
            <person name="Subramanian S."/>
        </authorList>
    </citation>
    <scope>NUCLEOTIDE SEQUENCE [LARGE SCALE GENOMIC DNA]</scope>
    <source>
        <strain evidence="8 9">DSM 15201</strain>
    </source>
</reference>
<protein>
    <submittedName>
        <fullName evidence="8">RNA polymerase sigma-70 factor</fullName>
    </submittedName>
</protein>
<dbReference type="Gene3D" id="1.10.1740.10">
    <property type="match status" value="1"/>
</dbReference>
<proteinExistence type="inferred from homology"/>
<feature type="domain" description="RNA polymerase sigma-70 region 2" evidence="6">
    <location>
        <begin position="30"/>
        <end position="91"/>
    </location>
</feature>
<keyword evidence="3" id="KW-0731">Sigma factor</keyword>
<evidence type="ECO:0000313" key="8">
    <source>
        <dbReference type="EMBL" id="KIG17275.1"/>
    </source>
</evidence>
<keyword evidence="4" id="KW-0238">DNA-binding</keyword>
<dbReference type="NCBIfam" id="TIGR02937">
    <property type="entry name" value="sigma70-ECF"/>
    <property type="match status" value="1"/>
</dbReference>
<evidence type="ECO:0000259" key="6">
    <source>
        <dbReference type="Pfam" id="PF04542"/>
    </source>
</evidence>
<dbReference type="InterPro" id="IPR039425">
    <property type="entry name" value="RNA_pol_sigma-70-like"/>
</dbReference>
<dbReference type="Pfam" id="PF04542">
    <property type="entry name" value="Sigma70_r2"/>
    <property type="match status" value="1"/>
</dbReference>
<dbReference type="InterPro" id="IPR014284">
    <property type="entry name" value="RNA_pol_sigma-70_dom"/>
</dbReference>
<dbReference type="InterPro" id="IPR007627">
    <property type="entry name" value="RNA_pol_sigma70_r2"/>
</dbReference>
<dbReference type="InterPro" id="IPR013325">
    <property type="entry name" value="RNA_pol_sigma_r2"/>
</dbReference>
<name>A0A0C2D6L5_9BACT</name>
<dbReference type="PANTHER" id="PTHR43133">
    <property type="entry name" value="RNA POLYMERASE ECF-TYPE SIGMA FACTO"/>
    <property type="match status" value="1"/>
</dbReference>
<keyword evidence="5" id="KW-0804">Transcription</keyword>
<dbReference type="Gene3D" id="1.10.10.10">
    <property type="entry name" value="Winged helix-like DNA-binding domain superfamily/Winged helix DNA-binding domain"/>
    <property type="match status" value="1"/>
</dbReference>
<keyword evidence="2" id="KW-0805">Transcription regulation</keyword>
<feature type="domain" description="RNA polymerase sigma factor 70 region 4 type 2" evidence="7">
    <location>
        <begin position="120"/>
        <end position="171"/>
    </location>
</feature>
<gene>
    <name evidence="8" type="ORF">DB30_03458</name>
</gene>
<evidence type="ECO:0000313" key="9">
    <source>
        <dbReference type="Proteomes" id="UP000031599"/>
    </source>
</evidence>
<dbReference type="EMBL" id="JMCC02000027">
    <property type="protein sequence ID" value="KIG17275.1"/>
    <property type="molecule type" value="Genomic_DNA"/>
</dbReference>
<evidence type="ECO:0000256" key="1">
    <source>
        <dbReference type="ARBA" id="ARBA00010641"/>
    </source>
</evidence>
<organism evidence="8 9">
    <name type="scientific">Enhygromyxa salina</name>
    <dbReference type="NCBI Taxonomy" id="215803"/>
    <lineage>
        <taxon>Bacteria</taxon>
        <taxon>Pseudomonadati</taxon>
        <taxon>Myxococcota</taxon>
        <taxon>Polyangia</taxon>
        <taxon>Nannocystales</taxon>
        <taxon>Nannocystaceae</taxon>
        <taxon>Enhygromyxa</taxon>
    </lineage>
</organism>
<dbReference type="Proteomes" id="UP000031599">
    <property type="component" value="Unassembled WGS sequence"/>
</dbReference>
<dbReference type="Pfam" id="PF08281">
    <property type="entry name" value="Sigma70_r4_2"/>
    <property type="match status" value="1"/>
</dbReference>
<evidence type="ECO:0000256" key="2">
    <source>
        <dbReference type="ARBA" id="ARBA00023015"/>
    </source>
</evidence>